<gene>
    <name evidence="1" type="ORF">DPX16_21834</name>
</gene>
<comment type="caution">
    <text evidence="1">The sequence shown here is derived from an EMBL/GenBank/DDBJ whole genome shotgun (WGS) entry which is preliminary data.</text>
</comment>
<reference evidence="1 2" key="1">
    <citation type="submission" date="2018-10" db="EMBL/GenBank/DDBJ databases">
        <title>Genome assembly for a Yunnan-Guizhou Plateau 3E fish, Anabarilius grahami (Regan), and its evolutionary and genetic applications.</title>
        <authorList>
            <person name="Jiang W."/>
        </authorList>
    </citation>
    <scope>NUCLEOTIDE SEQUENCE [LARGE SCALE GENOMIC DNA]</scope>
    <source>
        <strain evidence="1">AG-KIZ</strain>
        <tissue evidence="1">Muscle</tissue>
    </source>
</reference>
<proteinExistence type="predicted"/>
<accession>A0A3N0YRP0</accession>
<evidence type="ECO:0000313" key="1">
    <source>
        <dbReference type="EMBL" id="ROL48348.1"/>
    </source>
</evidence>
<protein>
    <submittedName>
        <fullName evidence="1">Uncharacterized protein</fullName>
    </submittedName>
</protein>
<organism evidence="1 2">
    <name type="scientific">Anabarilius grahami</name>
    <name type="common">Kanglang fish</name>
    <name type="synonym">Barilius grahami</name>
    <dbReference type="NCBI Taxonomy" id="495550"/>
    <lineage>
        <taxon>Eukaryota</taxon>
        <taxon>Metazoa</taxon>
        <taxon>Chordata</taxon>
        <taxon>Craniata</taxon>
        <taxon>Vertebrata</taxon>
        <taxon>Euteleostomi</taxon>
        <taxon>Actinopterygii</taxon>
        <taxon>Neopterygii</taxon>
        <taxon>Teleostei</taxon>
        <taxon>Ostariophysi</taxon>
        <taxon>Cypriniformes</taxon>
        <taxon>Xenocyprididae</taxon>
        <taxon>Xenocypridinae</taxon>
        <taxon>Xenocypridinae incertae sedis</taxon>
        <taxon>Anabarilius</taxon>
    </lineage>
</organism>
<evidence type="ECO:0000313" key="2">
    <source>
        <dbReference type="Proteomes" id="UP000281406"/>
    </source>
</evidence>
<keyword evidence="2" id="KW-1185">Reference proteome</keyword>
<sequence>MVPRIVAPTCSVPLSMTLLPQKSASGPWSFCLDDALSGEALRTILRYLPCLRAAWSRSWYLLYGLPVTGMLAFPCRLRYRAAVKKEKQLILISPARNSLHRGRVAS</sequence>
<dbReference type="AlphaFoldDB" id="A0A3N0YRP0"/>
<name>A0A3N0YRP0_ANAGA</name>
<dbReference type="Proteomes" id="UP000281406">
    <property type="component" value="Unassembled WGS sequence"/>
</dbReference>
<dbReference type="EMBL" id="RJVU01030878">
    <property type="protein sequence ID" value="ROL48348.1"/>
    <property type="molecule type" value="Genomic_DNA"/>
</dbReference>